<evidence type="ECO:0000256" key="1">
    <source>
        <dbReference type="ARBA" id="ARBA00001974"/>
    </source>
</evidence>
<protein>
    <submittedName>
        <fullName evidence="7">FAD-dependent oxidoreductase</fullName>
    </submittedName>
</protein>
<accession>A0A975HIQ1</accession>
<dbReference type="Gene3D" id="3.50.50.60">
    <property type="entry name" value="FAD/NAD(P)-binding domain"/>
    <property type="match status" value="2"/>
</dbReference>
<dbReference type="SUPFAM" id="SSF55424">
    <property type="entry name" value="FAD/NAD-linked reductases, dimerisation (C-terminal) domain"/>
    <property type="match status" value="1"/>
</dbReference>
<evidence type="ECO:0000256" key="4">
    <source>
        <dbReference type="ARBA" id="ARBA00023002"/>
    </source>
</evidence>
<keyword evidence="7" id="KW-0614">Plasmid</keyword>
<reference evidence="7" key="1">
    <citation type="submission" date="2020-07" db="EMBL/GenBank/DDBJ databases">
        <authorList>
            <person name="Camacho E."/>
        </authorList>
    </citation>
    <scope>NUCLEOTIDE SEQUENCE</scope>
    <source>
        <strain evidence="7">MPO218</strain>
        <plasmid evidence="7">pIBU218</plasmid>
    </source>
</reference>
<dbReference type="EMBL" id="CP059320">
    <property type="protein sequence ID" value="QTH24899.1"/>
    <property type="molecule type" value="Genomic_DNA"/>
</dbReference>
<dbReference type="AlphaFoldDB" id="A0A975HIQ1"/>
<dbReference type="InterPro" id="IPR036188">
    <property type="entry name" value="FAD/NAD-bd_sf"/>
</dbReference>
<dbReference type="InterPro" id="IPR016156">
    <property type="entry name" value="FAD/NAD-linked_Rdtase_dimer_sf"/>
</dbReference>
<evidence type="ECO:0000256" key="3">
    <source>
        <dbReference type="ARBA" id="ARBA00022827"/>
    </source>
</evidence>
<keyword evidence="3" id="KW-0274">FAD</keyword>
<evidence type="ECO:0000313" key="8">
    <source>
        <dbReference type="Proteomes" id="UP000664914"/>
    </source>
</evidence>
<dbReference type="InterPro" id="IPR023753">
    <property type="entry name" value="FAD/NAD-binding_dom"/>
</dbReference>
<dbReference type="GO" id="GO:0005737">
    <property type="term" value="C:cytoplasm"/>
    <property type="evidence" value="ECO:0007669"/>
    <property type="project" value="TreeGrafter"/>
</dbReference>
<evidence type="ECO:0000259" key="6">
    <source>
        <dbReference type="Pfam" id="PF14759"/>
    </source>
</evidence>
<geneLocation type="plasmid" evidence="7 8">
    <name>pIBU218</name>
</geneLocation>
<dbReference type="InterPro" id="IPR050446">
    <property type="entry name" value="FAD-oxidoreductase/Apoptosis"/>
</dbReference>
<dbReference type="PANTHER" id="PTHR43557">
    <property type="entry name" value="APOPTOSIS-INDUCING FACTOR 1"/>
    <property type="match status" value="1"/>
</dbReference>
<reference evidence="7" key="2">
    <citation type="submission" date="2021-04" db="EMBL/GenBank/DDBJ databases">
        <title>Isolation and genomic analysis of the ibuprofen-degrading bacterium Sphingomonas strain MPO218.</title>
        <authorList>
            <person name="Aulestia M."/>
            <person name="Flores A."/>
            <person name="Mangas E.L."/>
            <person name="Perez-Pulido A.J."/>
            <person name="Santero E."/>
            <person name="Camacho E.M."/>
        </authorList>
    </citation>
    <scope>NUCLEOTIDE SEQUENCE</scope>
    <source>
        <strain evidence="7">MPO218</strain>
        <plasmid evidence="7">pIBU218</plasmid>
    </source>
</reference>
<comment type="cofactor">
    <cofactor evidence="1">
        <name>FAD</name>
        <dbReference type="ChEBI" id="CHEBI:57692"/>
    </cofactor>
</comment>
<dbReference type="Pfam" id="PF14759">
    <property type="entry name" value="Reductase_C"/>
    <property type="match status" value="1"/>
</dbReference>
<gene>
    <name evidence="7" type="ORF">HRJ34_27765</name>
</gene>
<dbReference type="Pfam" id="PF07992">
    <property type="entry name" value="Pyr_redox_2"/>
    <property type="match status" value="1"/>
</dbReference>
<keyword evidence="4" id="KW-0560">Oxidoreductase</keyword>
<name>A0A975HIQ1_9SPHN</name>
<dbReference type="SUPFAM" id="SSF51905">
    <property type="entry name" value="FAD/NAD(P)-binding domain"/>
    <property type="match status" value="1"/>
</dbReference>
<proteinExistence type="predicted"/>
<sequence>MASVVIVGANLAGGRAAEALRLNGYEGRIVLIGEERWLPYERPPLSKECLWDRDQLPENFFLHDQQWYEDNKIELELGVRAEALELSGRGVRLASGKEIPADRILLATGGKARLLPLDGATAANVHHLRTKDDADRLAADLKPGARIVVIGMGVIGAEVAASARKSGCEVTAIEPAPVPMIRTLGAHFGAWLGREHDKRGVKARYGIGVTRLYLDGGLVRTVELDDGTRIDCDAVVVGIGIVPSTELAANAGLAIGNGIVVDRQGRTSHEAVFAAGDVADQPNFFGGRVRLETYQNAADQGMAAAQAMIGREVDYLKPCWFWSDQYDINIQVSGRIDDSLPVVMRGELDSSQFTAFFLDGNVVAGVLTANRAVDMGVGKRMVERRLEVDPGQLGDASIPLREFLKPKARAA</sequence>
<evidence type="ECO:0000313" key="7">
    <source>
        <dbReference type="EMBL" id="QTH24899.1"/>
    </source>
</evidence>
<dbReference type="PANTHER" id="PTHR43557:SF2">
    <property type="entry name" value="RIESKE DOMAIN-CONTAINING PROTEIN-RELATED"/>
    <property type="match status" value="1"/>
</dbReference>
<dbReference type="InterPro" id="IPR028202">
    <property type="entry name" value="Reductase_C"/>
</dbReference>
<evidence type="ECO:0000256" key="2">
    <source>
        <dbReference type="ARBA" id="ARBA00022630"/>
    </source>
</evidence>
<organism evidence="7 8">
    <name type="scientific">Rhizorhabdus wittichii</name>
    <dbReference type="NCBI Taxonomy" id="160791"/>
    <lineage>
        <taxon>Bacteria</taxon>
        <taxon>Pseudomonadati</taxon>
        <taxon>Pseudomonadota</taxon>
        <taxon>Alphaproteobacteria</taxon>
        <taxon>Sphingomonadales</taxon>
        <taxon>Sphingomonadaceae</taxon>
        <taxon>Rhizorhabdus</taxon>
    </lineage>
</organism>
<dbReference type="PRINTS" id="PR00368">
    <property type="entry name" value="FADPNR"/>
</dbReference>
<dbReference type="Proteomes" id="UP000664914">
    <property type="component" value="Plasmid pIBU218"/>
</dbReference>
<dbReference type="Gene3D" id="3.30.390.30">
    <property type="match status" value="1"/>
</dbReference>
<feature type="domain" description="FAD/NAD(P)-binding" evidence="5">
    <location>
        <begin position="3"/>
        <end position="301"/>
    </location>
</feature>
<keyword evidence="2" id="KW-0285">Flavoprotein</keyword>
<feature type="domain" description="Reductase C-terminal" evidence="6">
    <location>
        <begin position="320"/>
        <end position="404"/>
    </location>
</feature>
<evidence type="ECO:0000259" key="5">
    <source>
        <dbReference type="Pfam" id="PF07992"/>
    </source>
</evidence>
<dbReference type="GO" id="GO:0016651">
    <property type="term" value="F:oxidoreductase activity, acting on NAD(P)H"/>
    <property type="evidence" value="ECO:0007669"/>
    <property type="project" value="TreeGrafter"/>
</dbReference>
<dbReference type="PRINTS" id="PR00411">
    <property type="entry name" value="PNDRDTASEI"/>
</dbReference>